<dbReference type="Gene3D" id="1.20.1330.10">
    <property type="entry name" value="f41 fragment of flagellin, N-terminal domain"/>
    <property type="match status" value="1"/>
</dbReference>
<evidence type="ECO:0000256" key="1">
    <source>
        <dbReference type="SAM" id="Coils"/>
    </source>
</evidence>
<dbReference type="RefSeq" id="WP_093537287.1">
    <property type="nucleotide sequence ID" value="NZ_FOXU01000004.1"/>
</dbReference>
<dbReference type="Proteomes" id="UP000198734">
    <property type="component" value="Unassembled WGS sequence"/>
</dbReference>
<feature type="coiled-coil region" evidence="1">
    <location>
        <begin position="26"/>
        <end position="73"/>
    </location>
</feature>
<keyword evidence="3" id="KW-1185">Reference proteome</keyword>
<accession>A0A1I5ZAM5</accession>
<gene>
    <name evidence="2" type="ORF">SAMN05421670_2569</name>
</gene>
<reference evidence="3" key="1">
    <citation type="submission" date="2016-10" db="EMBL/GenBank/DDBJ databases">
        <authorList>
            <person name="Varghese N."/>
            <person name="Submissions S."/>
        </authorList>
    </citation>
    <scope>NUCLEOTIDE SEQUENCE [LARGE SCALE GENOMIC DNA]</scope>
    <source>
        <strain evidence="3">DSM 11706</strain>
    </source>
</reference>
<sequence length="79" mass="9662">MDKETQEYRKFLEDQLEWCKKQDHILEEIEDKLYEMKEIAECALANDVNTDEIERLNHQMDNLKKEIQYLEKQIHAVVH</sequence>
<proteinExistence type="predicted"/>
<dbReference type="OrthoDB" id="2887155at2"/>
<name>A0A1I5ZAM5_9BACI</name>
<organism evidence="2 3">
    <name type="scientific">Psychrobacillus psychrotolerans</name>
    <dbReference type="NCBI Taxonomy" id="126156"/>
    <lineage>
        <taxon>Bacteria</taxon>
        <taxon>Bacillati</taxon>
        <taxon>Bacillota</taxon>
        <taxon>Bacilli</taxon>
        <taxon>Bacillales</taxon>
        <taxon>Bacillaceae</taxon>
        <taxon>Psychrobacillus</taxon>
    </lineage>
</organism>
<evidence type="ECO:0000313" key="3">
    <source>
        <dbReference type="Proteomes" id="UP000198734"/>
    </source>
</evidence>
<evidence type="ECO:0000313" key="2">
    <source>
        <dbReference type="EMBL" id="SFQ53500.1"/>
    </source>
</evidence>
<dbReference type="EMBL" id="FOXU01000004">
    <property type="protein sequence ID" value="SFQ53500.1"/>
    <property type="molecule type" value="Genomic_DNA"/>
</dbReference>
<protein>
    <submittedName>
        <fullName evidence="2">Uncharacterized protein</fullName>
    </submittedName>
</protein>
<keyword evidence="1" id="KW-0175">Coiled coil</keyword>
<dbReference type="AlphaFoldDB" id="A0A1I5ZAM5"/>
<dbReference type="STRING" id="126156.SAMN05421670_2569"/>